<dbReference type="OrthoDB" id="7869153at2"/>
<dbReference type="EMBL" id="VDCQ01000098">
    <property type="protein sequence ID" value="TNJ58661.1"/>
    <property type="molecule type" value="Genomic_DNA"/>
</dbReference>
<name>A0A5C4SW59_9BACL</name>
<dbReference type="RefSeq" id="WP_139607487.1">
    <property type="nucleotide sequence ID" value="NZ_VDCQ01000098.1"/>
</dbReference>
<accession>A0A5C4SW59</accession>
<dbReference type="Pfam" id="PF14398">
    <property type="entry name" value="ATPgrasp_YheCD"/>
    <property type="match status" value="1"/>
</dbReference>
<dbReference type="InterPro" id="IPR026838">
    <property type="entry name" value="YheC/D"/>
</dbReference>
<organism evidence="1 2">
    <name type="scientific">Paenibacillus hemerocallicola</name>
    <dbReference type="NCBI Taxonomy" id="1172614"/>
    <lineage>
        <taxon>Bacteria</taxon>
        <taxon>Bacillati</taxon>
        <taxon>Bacillota</taxon>
        <taxon>Bacilli</taxon>
        <taxon>Bacillales</taxon>
        <taxon>Paenibacillaceae</taxon>
        <taxon>Paenibacillus</taxon>
    </lineage>
</organism>
<evidence type="ECO:0000313" key="1">
    <source>
        <dbReference type="EMBL" id="TNJ58661.1"/>
    </source>
</evidence>
<sequence>MDTSSSLPLHRPLIGILTMDDPADLFRGNRNNFIDIIRTGSEMGVSVCVVTVKDLKPKHRKIIGYMYDSVSKQFSQQVIGIPHVLYNRIPLRQDEAQPEVQQTLNAIMRHSQVRLFNPTFFNKWSLFEWLNKAKTTAKYIPATRKMTASAELEGLLKLHSSVYMKPISGKAGKGIMKVDRVFGKLDRKPEYALSVQETKGSIVYKYPKMSLLWTKIKEEIGQEDYIAQQGVSIVKYKKRPFDLRLLVQKTYKGEWDVTGIGARLAGRLSITTHVPRGGSIDDPEKLLASTFGTEGAKRIMVRARKAALAIARQVEKKSGHMLGEMSMDMGVDVHGGIWFFEANSKPMKFDEPHIRKKSLERIVQYSLYLIRTNQAKTGGIPIGQSN</sequence>
<comment type="caution">
    <text evidence="1">The sequence shown here is derived from an EMBL/GenBank/DDBJ whole genome shotgun (WGS) entry which is preliminary data.</text>
</comment>
<dbReference type="Proteomes" id="UP000307943">
    <property type="component" value="Unassembled WGS sequence"/>
</dbReference>
<gene>
    <name evidence="1" type="ORF">FE784_37910</name>
</gene>
<dbReference type="SUPFAM" id="SSF56059">
    <property type="entry name" value="Glutathione synthetase ATP-binding domain-like"/>
    <property type="match status" value="1"/>
</dbReference>
<proteinExistence type="predicted"/>
<dbReference type="AlphaFoldDB" id="A0A5C4SW59"/>
<keyword evidence="2" id="KW-1185">Reference proteome</keyword>
<reference evidence="1 2" key="1">
    <citation type="submission" date="2019-05" db="EMBL/GenBank/DDBJ databases">
        <title>We sequenced the genome of Paenibacillus hemerocallicola KCTC 33185 for further insight into its adaptation and study the phylogeny of Paenibacillus.</title>
        <authorList>
            <person name="Narsing Rao M.P."/>
        </authorList>
    </citation>
    <scope>NUCLEOTIDE SEQUENCE [LARGE SCALE GENOMIC DNA]</scope>
    <source>
        <strain evidence="1 2">KCTC 33185</strain>
    </source>
</reference>
<protein>
    <submittedName>
        <fullName evidence="1">YheC/YheD family protein</fullName>
    </submittedName>
</protein>
<evidence type="ECO:0000313" key="2">
    <source>
        <dbReference type="Proteomes" id="UP000307943"/>
    </source>
</evidence>